<dbReference type="Proteomes" id="UP000504607">
    <property type="component" value="Chromosome 3"/>
</dbReference>
<dbReference type="InterPro" id="IPR008978">
    <property type="entry name" value="HSP20-like_chaperone"/>
</dbReference>
<dbReference type="CDD" id="cd06464">
    <property type="entry name" value="ACD_sHsps-like"/>
    <property type="match status" value="1"/>
</dbReference>
<evidence type="ECO:0000313" key="4">
    <source>
        <dbReference type="RefSeq" id="XP_010917854.1"/>
    </source>
</evidence>
<gene>
    <name evidence="4" type="primary">LOC105042376</name>
</gene>
<dbReference type="InParanoid" id="A0A6I9QZB4"/>
<dbReference type="KEGG" id="egu:105042376"/>
<reference evidence="4" key="1">
    <citation type="submission" date="2025-08" db="UniProtKB">
        <authorList>
            <consortium name="RefSeq"/>
        </authorList>
    </citation>
    <scope>IDENTIFICATION</scope>
</reference>
<sequence length="207" mass="23662">METKAAAGQLVYEDFVPSHKVVKEEGTDTLIVELSEFKKEEISIYFENFDNLRIRGEHPLADNRWSRFHKDFQLDGCNEIRSRFENGRLDVKMLPSAKAAIKIKETTVKDQSIQTQQPKTPKPSTGKDDMIVPKKQDVKEVKLIDPRKDEEKVGEKGKDQTEEKKDNEKLKVLESGLGFSKPMQLLVNIIVGIVILVVMALYMTSRN</sequence>
<evidence type="ECO:0000256" key="1">
    <source>
        <dbReference type="SAM" id="MobiDB-lite"/>
    </source>
</evidence>
<dbReference type="GeneID" id="105042376"/>
<dbReference type="PANTHER" id="PTHR43670">
    <property type="entry name" value="HEAT SHOCK PROTEIN 26"/>
    <property type="match status" value="1"/>
</dbReference>
<evidence type="ECO:0000313" key="3">
    <source>
        <dbReference type="Proteomes" id="UP000504607"/>
    </source>
</evidence>
<evidence type="ECO:0000256" key="2">
    <source>
        <dbReference type="SAM" id="Phobius"/>
    </source>
</evidence>
<accession>A0A6I9QZB4</accession>
<dbReference type="GO" id="GO:0034605">
    <property type="term" value="P:cellular response to heat"/>
    <property type="evidence" value="ECO:0007669"/>
    <property type="project" value="TreeGrafter"/>
</dbReference>
<organism evidence="3 4">
    <name type="scientific">Elaeis guineensis var. tenera</name>
    <name type="common">Oil palm</name>
    <dbReference type="NCBI Taxonomy" id="51953"/>
    <lineage>
        <taxon>Eukaryota</taxon>
        <taxon>Viridiplantae</taxon>
        <taxon>Streptophyta</taxon>
        <taxon>Embryophyta</taxon>
        <taxon>Tracheophyta</taxon>
        <taxon>Spermatophyta</taxon>
        <taxon>Magnoliopsida</taxon>
        <taxon>Liliopsida</taxon>
        <taxon>Arecaceae</taxon>
        <taxon>Arecoideae</taxon>
        <taxon>Cocoseae</taxon>
        <taxon>Elaeidinae</taxon>
        <taxon>Elaeis</taxon>
    </lineage>
</organism>
<protein>
    <submittedName>
        <fullName evidence="4">Inactive protein RESTRICTED TEV MOVEMENT 2</fullName>
    </submittedName>
</protein>
<dbReference type="SUPFAM" id="SSF49764">
    <property type="entry name" value="HSP20-like chaperones"/>
    <property type="match status" value="1"/>
</dbReference>
<keyword evidence="2" id="KW-0472">Membrane</keyword>
<name>A0A6I9QZB4_ELAGV</name>
<keyword evidence="2" id="KW-1133">Transmembrane helix</keyword>
<dbReference type="RefSeq" id="XP_010917854.1">
    <property type="nucleotide sequence ID" value="XM_010919552.2"/>
</dbReference>
<feature type="region of interest" description="Disordered" evidence="1">
    <location>
        <begin position="105"/>
        <end position="167"/>
    </location>
</feature>
<dbReference type="PANTHER" id="PTHR43670:SF114">
    <property type="entry name" value="OS05G0592000 PROTEIN"/>
    <property type="match status" value="1"/>
</dbReference>
<dbReference type="AlphaFoldDB" id="A0A6I9QZB4"/>
<keyword evidence="3" id="KW-1185">Reference proteome</keyword>
<feature type="compositionally biased region" description="Basic and acidic residues" evidence="1">
    <location>
        <begin position="125"/>
        <end position="167"/>
    </location>
</feature>
<dbReference type="Gene3D" id="2.60.40.790">
    <property type="match status" value="1"/>
</dbReference>
<keyword evidence="2" id="KW-0812">Transmembrane</keyword>
<feature type="compositionally biased region" description="Polar residues" evidence="1">
    <location>
        <begin position="109"/>
        <end position="123"/>
    </location>
</feature>
<proteinExistence type="predicted"/>
<dbReference type="OrthoDB" id="1431247at2759"/>
<feature type="transmembrane region" description="Helical" evidence="2">
    <location>
        <begin position="185"/>
        <end position="204"/>
    </location>
</feature>